<dbReference type="Proteomes" id="UP001295423">
    <property type="component" value="Unassembled WGS sequence"/>
</dbReference>
<evidence type="ECO:0000313" key="8">
    <source>
        <dbReference type="EMBL" id="CAJ1945549.1"/>
    </source>
</evidence>
<evidence type="ECO:0000256" key="1">
    <source>
        <dbReference type="ARBA" id="ARBA00022741"/>
    </source>
</evidence>
<dbReference type="Pfam" id="PF02492">
    <property type="entry name" value="cobW"/>
    <property type="match status" value="1"/>
</dbReference>
<dbReference type="InterPro" id="IPR051316">
    <property type="entry name" value="Zinc-reg_GTPase_activator"/>
</dbReference>
<proteinExistence type="inferred from homology"/>
<dbReference type="InterPro" id="IPR036627">
    <property type="entry name" value="CobW-likC_sf"/>
</dbReference>
<keyword evidence="3" id="KW-0143">Chaperone</keyword>
<evidence type="ECO:0000256" key="2">
    <source>
        <dbReference type="ARBA" id="ARBA00022801"/>
    </source>
</evidence>
<dbReference type="Gene3D" id="3.40.50.300">
    <property type="entry name" value="P-loop containing nucleotide triphosphate hydrolases"/>
    <property type="match status" value="1"/>
</dbReference>
<feature type="domain" description="CobW C-terminal" evidence="7">
    <location>
        <begin position="240"/>
        <end position="334"/>
    </location>
</feature>
<name>A0AAD2FKA7_9STRA</name>
<reference evidence="8" key="1">
    <citation type="submission" date="2023-08" db="EMBL/GenBank/DDBJ databases">
        <authorList>
            <person name="Audoor S."/>
            <person name="Bilcke G."/>
        </authorList>
    </citation>
    <scope>NUCLEOTIDE SEQUENCE</scope>
</reference>
<keyword evidence="9" id="KW-1185">Reference proteome</keyword>
<dbReference type="PANTHER" id="PTHR13748:SF62">
    <property type="entry name" value="COBW DOMAIN-CONTAINING PROTEIN"/>
    <property type="match status" value="1"/>
</dbReference>
<dbReference type="AlphaFoldDB" id="A0AAD2FKA7"/>
<comment type="catalytic activity">
    <reaction evidence="5">
        <text>GTP + H2O = GDP + phosphate + H(+)</text>
        <dbReference type="Rhea" id="RHEA:19669"/>
        <dbReference type="ChEBI" id="CHEBI:15377"/>
        <dbReference type="ChEBI" id="CHEBI:15378"/>
        <dbReference type="ChEBI" id="CHEBI:37565"/>
        <dbReference type="ChEBI" id="CHEBI:43474"/>
        <dbReference type="ChEBI" id="CHEBI:58189"/>
    </reaction>
    <physiologicalReaction direction="left-to-right" evidence="5">
        <dbReference type="Rhea" id="RHEA:19670"/>
    </physiologicalReaction>
</comment>
<dbReference type="SUPFAM" id="SSF52540">
    <property type="entry name" value="P-loop containing nucleoside triphosphate hydrolases"/>
    <property type="match status" value="1"/>
</dbReference>
<keyword evidence="2" id="KW-0378">Hydrolase</keyword>
<evidence type="ECO:0008006" key="10">
    <source>
        <dbReference type="Google" id="ProtNLM"/>
    </source>
</evidence>
<dbReference type="GO" id="GO:0005737">
    <property type="term" value="C:cytoplasm"/>
    <property type="evidence" value="ECO:0007669"/>
    <property type="project" value="TreeGrafter"/>
</dbReference>
<dbReference type="EMBL" id="CAKOGP040001446">
    <property type="protein sequence ID" value="CAJ1945549.1"/>
    <property type="molecule type" value="Genomic_DNA"/>
</dbReference>
<accession>A0AAD2FKA7</accession>
<dbReference type="SUPFAM" id="SSF90002">
    <property type="entry name" value="Hypothetical protein YjiA, C-terminal domain"/>
    <property type="match status" value="1"/>
</dbReference>
<dbReference type="GO" id="GO:0000166">
    <property type="term" value="F:nucleotide binding"/>
    <property type="evidence" value="ECO:0007669"/>
    <property type="project" value="UniProtKB-KW"/>
</dbReference>
<evidence type="ECO:0000313" key="9">
    <source>
        <dbReference type="Proteomes" id="UP001295423"/>
    </source>
</evidence>
<sequence>MDHTCSGVTVVPVTIITGFLGSGKTTLLNHILKDKSHGMKFAIIENEYGDVSVDDTVITEQPQDEVIEVMNGCLCCTVRGDLVKVLKRLYRRMSQFDGIIIETTGMADPAPVCQTFFVEEHMKRLFRLDAVITVVDSKNIIERLNEEKPADAVNESEAQIAFADKVLLNKVDLSSEDELVKIEERIKSINPNCSITRCKDGNVNPQDLINIQAFDVRRALDLDEDFLDEFSEPTQHDSTIGSIAVKLEGSVNMAMLETWIQRLLGEDGAKLYRYKGIISVKGMPLKFIFQGVGMNFDGGFCDIEWGEDERRESRFVFIGKNLDDKLYRDGFIACKADTPLRFEVGDMVECQIDEAYVVGKILMQWEEGNAYRIEVQNADRSNVWAPVDIDAYVRTVKSPR</sequence>
<comment type="caution">
    <text evidence="8">The sequence shown here is derived from an EMBL/GenBank/DDBJ whole genome shotgun (WGS) entry which is preliminary data.</text>
</comment>
<dbReference type="CDD" id="cd03112">
    <property type="entry name" value="CobW-like"/>
    <property type="match status" value="1"/>
</dbReference>
<evidence type="ECO:0000256" key="4">
    <source>
        <dbReference type="ARBA" id="ARBA00034320"/>
    </source>
</evidence>
<dbReference type="InterPro" id="IPR027417">
    <property type="entry name" value="P-loop_NTPase"/>
</dbReference>
<dbReference type="GO" id="GO:0016787">
    <property type="term" value="F:hydrolase activity"/>
    <property type="evidence" value="ECO:0007669"/>
    <property type="project" value="UniProtKB-KW"/>
</dbReference>
<feature type="domain" description="CobW/HypB/UreG nucleotide-binding" evidence="6">
    <location>
        <begin position="12"/>
        <end position="195"/>
    </location>
</feature>
<protein>
    <recommendedName>
        <fullName evidence="10">CobW C-terminal domain-containing protein</fullName>
    </recommendedName>
</protein>
<organism evidence="8 9">
    <name type="scientific">Cylindrotheca closterium</name>
    <dbReference type="NCBI Taxonomy" id="2856"/>
    <lineage>
        <taxon>Eukaryota</taxon>
        <taxon>Sar</taxon>
        <taxon>Stramenopiles</taxon>
        <taxon>Ochrophyta</taxon>
        <taxon>Bacillariophyta</taxon>
        <taxon>Bacillariophyceae</taxon>
        <taxon>Bacillariophycidae</taxon>
        <taxon>Bacillariales</taxon>
        <taxon>Bacillariaceae</taxon>
        <taxon>Cylindrotheca</taxon>
    </lineage>
</organism>
<evidence type="ECO:0000259" key="7">
    <source>
        <dbReference type="Pfam" id="PF07683"/>
    </source>
</evidence>
<dbReference type="Gene3D" id="3.30.1220.10">
    <property type="entry name" value="CobW-like, C-terminal domain"/>
    <property type="match status" value="1"/>
</dbReference>
<gene>
    <name evidence="8" type="ORF">CYCCA115_LOCUS9693</name>
</gene>
<dbReference type="PANTHER" id="PTHR13748">
    <property type="entry name" value="COBW-RELATED"/>
    <property type="match status" value="1"/>
</dbReference>
<keyword evidence="1" id="KW-0547">Nucleotide-binding</keyword>
<dbReference type="InterPro" id="IPR011629">
    <property type="entry name" value="CobW-like_C"/>
</dbReference>
<dbReference type="InterPro" id="IPR003495">
    <property type="entry name" value="CobW/HypB/UreG_nucleotide-bd"/>
</dbReference>
<comment type="similarity">
    <text evidence="4">Belongs to the SIMIBI class G3E GTPase family. ZNG1 subfamily.</text>
</comment>
<evidence type="ECO:0000256" key="5">
    <source>
        <dbReference type="ARBA" id="ARBA00049117"/>
    </source>
</evidence>
<evidence type="ECO:0000256" key="3">
    <source>
        <dbReference type="ARBA" id="ARBA00023186"/>
    </source>
</evidence>
<dbReference type="Pfam" id="PF07683">
    <property type="entry name" value="CobW_C"/>
    <property type="match status" value="1"/>
</dbReference>
<evidence type="ECO:0000259" key="6">
    <source>
        <dbReference type="Pfam" id="PF02492"/>
    </source>
</evidence>